<feature type="compositionally biased region" description="Pro residues" evidence="2">
    <location>
        <begin position="457"/>
        <end position="472"/>
    </location>
</feature>
<feature type="compositionally biased region" description="Basic and acidic residues" evidence="2">
    <location>
        <begin position="83"/>
        <end position="95"/>
    </location>
</feature>
<dbReference type="PANTHER" id="PTHR43943:SF2">
    <property type="entry name" value="DEHYDROGENASE_REDUCTASE 4"/>
    <property type="match status" value="1"/>
</dbReference>
<comment type="caution">
    <text evidence="3">The sequence shown here is derived from an EMBL/GenBank/DDBJ whole genome shotgun (WGS) entry which is preliminary data.</text>
</comment>
<evidence type="ECO:0000313" key="4">
    <source>
        <dbReference type="Proteomes" id="UP000289738"/>
    </source>
</evidence>
<dbReference type="SUPFAM" id="SSF51735">
    <property type="entry name" value="NAD(P)-binding Rossmann-fold domains"/>
    <property type="match status" value="1"/>
</dbReference>
<protein>
    <submittedName>
        <fullName evidence="3">Uncharacterized protein</fullName>
    </submittedName>
</protein>
<feature type="region of interest" description="Disordered" evidence="2">
    <location>
        <begin position="417"/>
        <end position="475"/>
    </location>
</feature>
<evidence type="ECO:0000256" key="2">
    <source>
        <dbReference type="SAM" id="MobiDB-lite"/>
    </source>
</evidence>
<dbReference type="EMBL" id="SDMP01000013">
    <property type="protein sequence ID" value="RYR17997.1"/>
    <property type="molecule type" value="Genomic_DNA"/>
</dbReference>
<accession>A0A444ZUZ8</accession>
<comment type="similarity">
    <text evidence="1">Belongs to the short-chain dehydrogenases/reductases (SDR) family.</text>
</comment>
<proteinExistence type="inferred from homology"/>
<gene>
    <name evidence="3" type="ORF">Ahy_B03g062640</name>
</gene>
<reference evidence="3 4" key="1">
    <citation type="submission" date="2019-01" db="EMBL/GenBank/DDBJ databases">
        <title>Sequencing of cultivated peanut Arachis hypogaea provides insights into genome evolution and oil improvement.</title>
        <authorList>
            <person name="Chen X."/>
        </authorList>
    </citation>
    <scope>NUCLEOTIDE SEQUENCE [LARGE SCALE GENOMIC DNA]</scope>
    <source>
        <strain evidence="4">cv. Fuhuasheng</strain>
        <tissue evidence="3">Leaves</tissue>
    </source>
</reference>
<dbReference type="PANTHER" id="PTHR43943">
    <property type="entry name" value="DEHYDROGENASE/REDUCTASE (SDR FAMILY) MEMBER 4"/>
    <property type="match status" value="1"/>
</dbReference>
<dbReference type="AlphaFoldDB" id="A0A444ZUZ8"/>
<dbReference type="Proteomes" id="UP000289738">
    <property type="component" value="Chromosome B03"/>
</dbReference>
<sequence>MVTIRAQFNLFLLKTLIHPHSSPSRSPFPNLNALSKLIKLETQTAAPNSRNRKGREERDSQEEGEGRVRTAPAGVTAAAPSCRAEKREVRAKEGEGGEGRAVAAAVWSVHELLSEPRNEEAVARRSVVLLPLSGLSSSSPIPFISAIVDEPSRRRSGLRVRERFAIAERLGLEGASVVISSCKQVLFPFFSSLPPINYIHYSISLFLQQNVEEAAGKLRSKGIECGNIDVIVSNAAANPSVDPILQTKDSVLDKLHLPCKALVAEMPPNTRVNYIAPGFVPTNFALFITSYQSLSYCSRFWFFNFHHYLITFKLSCTQDNFGRLHDRSKETPKVMKQLSSLFPNRVTIQLPQDETLLSDWKQQQEHDVEIMKAQSNVVSIRTLWQKQNNEASKGKVFGIDSKIVSTCVDNGWQAVENAESKKPSRPCPPPSPAWSPTNTGPQRRRCPRSSALQLLPPSSPPNPDPPSSPPYPVTQQVLIGSSSSLASQHSTSILPCIFGFEVRFLDSSSSIFVLGLKFDSILG</sequence>
<name>A0A444ZUZ8_ARAHY</name>
<evidence type="ECO:0000256" key="1">
    <source>
        <dbReference type="ARBA" id="ARBA00006484"/>
    </source>
</evidence>
<keyword evidence="4" id="KW-1185">Reference proteome</keyword>
<dbReference type="InterPro" id="IPR036291">
    <property type="entry name" value="NAD(P)-bd_dom_sf"/>
</dbReference>
<feature type="region of interest" description="Disordered" evidence="2">
    <location>
        <begin position="40"/>
        <end position="95"/>
    </location>
</feature>
<evidence type="ECO:0000313" key="3">
    <source>
        <dbReference type="EMBL" id="RYR17997.1"/>
    </source>
</evidence>
<organism evidence="3 4">
    <name type="scientific">Arachis hypogaea</name>
    <name type="common">Peanut</name>
    <dbReference type="NCBI Taxonomy" id="3818"/>
    <lineage>
        <taxon>Eukaryota</taxon>
        <taxon>Viridiplantae</taxon>
        <taxon>Streptophyta</taxon>
        <taxon>Embryophyta</taxon>
        <taxon>Tracheophyta</taxon>
        <taxon>Spermatophyta</taxon>
        <taxon>Magnoliopsida</taxon>
        <taxon>eudicotyledons</taxon>
        <taxon>Gunneridae</taxon>
        <taxon>Pentapetalae</taxon>
        <taxon>rosids</taxon>
        <taxon>fabids</taxon>
        <taxon>Fabales</taxon>
        <taxon>Fabaceae</taxon>
        <taxon>Papilionoideae</taxon>
        <taxon>50 kb inversion clade</taxon>
        <taxon>dalbergioids sensu lato</taxon>
        <taxon>Dalbergieae</taxon>
        <taxon>Pterocarpus clade</taxon>
        <taxon>Arachis</taxon>
    </lineage>
</organism>